<reference evidence="2 3" key="1">
    <citation type="journal article" date="2013" name="Proc. Natl. Acad. Sci. U.S.A.">
        <title>The king cobra genome reveals dynamic gene evolution and adaptation in the snake venom system.</title>
        <authorList>
            <person name="Vonk F.J."/>
            <person name="Casewell N.R."/>
            <person name="Henkel C.V."/>
            <person name="Heimberg A.M."/>
            <person name="Jansen H.J."/>
            <person name="McCleary R.J."/>
            <person name="Kerkkamp H.M."/>
            <person name="Vos R.A."/>
            <person name="Guerreiro I."/>
            <person name="Calvete J.J."/>
            <person name="Wuster W."/>
            <person name="Woods A.E."/>
            <person name="Logan J.M."/>
            <person name="Harrison R.A."/>
            <person name="Castoe T.A."/>
            <person name="de Koning A.P."/>
            <person name="Pollock D.D."/>
            <person name="Yandell M."/>
            <person name="Calderon D."/>
            <person name="Renjifo C."/>
            <person name="Currier R.B."/>
            <person name="Salgado D."/>
            <person name="Pla D."/>
            <person name="Sanz L."/>
            <person name="Hyder A.S."/>
            <person name="Ribeiro J.M."/>
            <person name="Arntzen J.W."/>
            <person name="van den Thillart G.E."/>
            <person name="Boetzer M."/>
            <person name="Pirovano W."/>
            <person name="Dirks R.P."/>
            <person name="Spaink H.P."/>
            <person name="Duboule D."/>
            <person name="McGlinn E."/>
            <person name="Kini R.M."/>
            <person name="Richardson M.K."/>
        </authorList>
    </citation>
    <scope>NUCLEOTIDE SEQUENCE</scope>
    <source>
        <tissue evidence="2">Blood</tissue>
    </source>
</reference>
<dbReference type="InterPro" id="IPR023796">
    <property type="entry name" value="Serpin_dom"/>
</dbReference>
<sequence length="120" mass="13786">EVFLKLWTLFSATSERNAVIFNFANALHLKERFIMKEQYLHSNQELFQAAVKLVNFQHAKASAKAISPDVGIPQVQIILEVVSILPDIKNLYSPYLFTAFFVKLLMKKQFLSCNLPHFKG</sequence>
<dbReference type="AlphaFoldDB" id="V8NVX7"/>
<gene>
    <name evidence="2" type="ORF">L345_07987</name>
</gene>
<evidence type="ECO:0000313" key="3">
    <source>
        <dbReference type="Proteomes" id="UP000018936"/>
    </source>
</evidence>
<feature type="non-terminal residue" evidence="2">
    <location>
        <position position="1"/>
    </location>
</feature>
<dbReference type="SUPFAM" id="SSF56574">
    <property type="entry name" value="Serpins"/>
    <property type="match status" value="1"/>
</dbReference>
<accession>V8NVX7</accession>
<name>V8NVX7_OPHHA</name>
<evidence type="ECO:0000313" key="2">
    <source>
        <dbReference type="EMBL" id="ETE66235.1"/>
    </source>
</evidence>
<dbReference type="InterPro" id="IPR036186">
    <property type="entry name" value="Serpin_sf"/>
</dbReference>
<proteinExistence type="predicted"/>
<comment type="caution">
    <text evidence="2">The sequence shown here is derived from an EMBL/GenBank/DDBJ whole genome shotgun (WGS) entry which is preliminary data.</text>
</comment>
<feature type="non-terminal residue" evidence="2">
    <location>
        <position position="120"/>
    </location>
</feature>
<protein>
    <recommendedName>
        <fullName evidence="1">Serpin domain-containing protein</fullName>
    </recommendedName>
</protein>
<dbReference type="OrthoDB" id="671595at2759"/>
<dbReference type="InterPro" id="IPR042178">
    <property type="entry name" value="Serpin_sf_1"/>
</dbReference>
<dbReference type="Gene3D" id="3.30.497.10">
    <property type="entry name" value="Antithrombin, subunit I, domain 2"/>
    <property type="match status" value="1"/>
</dbReference>
<keyword evidence="3" id="KW-1185">Reference proteome</keyword>
<dbReference type="Pfam" id="PF00079">
    <property type="entry name" value="Serpin"/>
    <property type="match status" value="1"/>
</dbReference>
<dbReference type="EMBL" id="AZIM01001623">
    <property type="protein sequence ID" value="ETE66235.1"/>
    <property type="molecule type" value="Genomic_DNA"/>
</dbReference>
<feature type="domain" description="Serpin" evidence="1">
    <location>
        <begin position="11"/>
        <end position="110"/>
    </location>
</feature>
<organism evidence="2 3">
    <name type="scientific">Ophiophagus hannah</name>
    <name type="common">King cobra</name>
    <name type="synonym">Naja hannah</name>
    <dbReference type="NCBI Taxonomy" id="8665"/>
    <lineage>
        <taxon>Eukaryota</taxon>
        <taxon>Metazoa</taxon>
        <taxon>Chordata</taxon>
        <taxon>Craniata</taxon>
        <taxon>Vertebrata</taxon>
        <taxon>Euteleostomi</taxon>
        <taxon>Lepidosauria</taxon>
        <taxon>Squamata</taxon>
        <taxon>Bifurcata</taxon>
        <taxon>Unidentata</taxon>
        <taxon>Episquamata</taxon>
        <taxon>Toxicofera</taxon>
        <taxon>Serpentes</taxon>
        <taxon>Colubroidea</taxon>
        <taxon>Elapidae</taxon>
        <taxon>Elapinae</taxon>
        <taxon>Ophiophagus</taxon>
    </lineage>
</organism>
<evidence type="ECO:0000259" key="1">
    <source>
        <dbReference type="Pfam" id="PF00079"/>
    </source>
</evidence>
<dbReference type="Proteomes" id="UP000018936">
    <property type="component" value="Unassembled WGS sequence"/>
</dbReference>